<feature type="non-terminal residue" evidence="3">
    <location>
        <position position="1"/>
    </location>
</feature>
<keyword evidence="2" id="KW-1133">Transmembrane helix</keyword>
<keyword evidence="4" id="KW-1185">Reference proteome</keyword>
<feature type="region of interest" description="Disordered" evidence="1">
    <location>
        <begin position="116"/>
        <end position="160"/>
    </location>
</feature>
<feature type="region of interest" description="Disordered" evidence="1">
    <location>
        <begin position="33"/>
        <end position="69"/>
    </location>
</feature>
<dbReference type="EMBL" id="NMUH01000880">
    <property type="protein sequence ID" value="MQL86189.1"/>
    <property type="molecule type" value="Genomic_DNA"/>
</dbReference>
<sequence length="389" mass="41691">ASGPLASSPVCTKIAIRSSTISHLDRQLCFTPQHPHRMGSIRMHSTASRPSRTAGRCSAHPATSASPSHSNRLLHALHTAGSPDAHELLRTGSCFISGLARAFTLHGRAWIAPASRPASHRQLSSGPGAAPGHLHTPKSPRIPSPEAALPSPSRTAQSHRSGLVLLAPRSAISESAAHRGFSSLWRHLTPPSGPSHTSASHHRQALARTQIHQLSRAPLHLRSSTPGPAQHTAPSPSALQRPASPGQVHPAVHGRSAPQLLSRAPPAPCASSLGLYCASAGIAHLTSSAPELCRLKLPDDLIILSPRDGLFLLGFFLLLLLGGLVLLLRKYSIENVPTPEHHGFLGIIPRYMCRGWHSGRWMGSGVLIVEYLMRQLNTYPTREWYNWSG</sequence>
<feature type="region of interest" description="Disordered" evidence="1">
    <location>
        <begin position="220"/>
        <end position="260"/>
    </location>
</feature>
<organism evidence="3 4">
    <name type="scientific">Colocasia esculenta</name>
    <name type="common">Wild taro</name>
    <name type="synonym">Arum esculentum</name>
    <dbReference type="NCBI Taxonomy" id="4460"/>
    <lineage>
        <taxon>Eukaryota</taxon>
        <taxon>Viridiplantae</taxon>
        <taxon>Streptophyta</taxon>
        <taxon>Embryophyta</taxon>
        <taxon>Tracheophyta</taxon>
        <taxon>Spermatophyta</taxon>
        <taxon>Magnoliopsida</taxon>
        <taxon>Liliopsida</taxon>
        <taxon>Araceae</taxon>
        <taxon>Aroideae</taxon>
        <taxon>Colocasieae</taxon>
        <taxon>Colocasia</taxon>
    </lineage>
</organism>
<feature type="transmembrane region" description="Helical" evidence="2">
    <location>
        <begin position="309"/>
        <end position="328"/>
    </location>
</feature>
<reference evidence="3" key="1">
    <citation type="submission" date="2017-07" db="EMBL/GenBank/DDBJ databases">
        <title>Taro Niue Genome Assembly and Annotation.</title>
        <authorList>
            <person name="Atibalentja N."/>
            <person name="Keating K."/>
            <person name="Fields C.J."/>
        </authorList>
    </citation>
    <scope>NUCLEOTIDE SEQUENCE</scope>
    <source>
        <strain evidence="3">Niue_2</strain>
        <tissue evidence="3">Leaf</tissue>
    </source>
</reference>
<proteinExistence type="predicted"/>
<evidence type="ECO:0000256" key="1">
    <source>
        <dbReference type="SAM" id="MobiDB-lite"/>
    </source>
</evidence>
<keyword evidence="2" id="KW-0812">Transmembrane</keyword>
<name>A0A843V3A4_COLES</name>
<protein>
    <submittedName>
        <fullName evidence="3">Uncharacterized protein</fullName>
    </submittedName>
</protein>
<evidence type="ECO:0000313" key="3">
    <source>
        <dbReference type="EMBL" id="MQL86189.1"/>
    </source>
</evidence>
<keyword evidence="2" id="KW-0472">Membrane</keyword>
<evidence type="ECO:0000256" key="2">
    <source>
        <dbReference type="SAM" id="Phobius"/>
    </source>
</evidence>
<dbReference type="AlphaFoldDB" id="A0A843V3A4"/>
<evidence type="ECO:0000313" key="4">
    <source>
        <dbReference type="Proteomes" id="UP000652761"/>
    </source>
</evidence>
<feature type="compositionally biased region" description="Polar residues" evidence="1">
    <location>
        <begin position="222"/>
        <end position="238"/>
    </location>
</feature>
<feature type="compositionally biased region" description="Low complexity" evidence="1">
    <location>
        <begin position="58"/>
        <end position="69"/>
    </location>
</feature>
<feature type="region of interest" description="Disordered" evidence="1">
    <location>
        <begin position="185"/>
        <end position="206"/>
    </location>
</feature>
<comment type="caution">
    <text evidence="3">The sequence shown here is derived from an EMBL/GenBank/DDBJ whole genome shotgun (WGS) entry which is preliminary data.</text>
</comment>
<gene>
    <name evidence="3" type="ORF">Taro_018718</name>
</gene>
<dbReference type="Proteomes" id="UP000652761">
    <property type="component" value="Unassembled WGS sequence"/>
</dbReference>
<accession>A0A843V3A4</accession>